<comment type="caution">
    <text evidence="2">The sequence shown here is derived from an EMBL/GenBank/DDBJ whole genome shotgun (WGS) entry which is preliminary data.</text>
</comment>
<organism evidence="2 3">
    <name type="scientific">Lentilactobacillus hilgardii (strain ATCC 8290 / DSM 20176 / CCUG 30140 / JCM 1155 / KCTC 3500 / NBRC 15886 / NCIMB 8040 / NRRL B-1843 / 9)</name>
    <dbReference type="NCBI Taxonomy" id="1423757"/>
    <lineage>
        <taxon>Bacteria</taxon>
        <taxon>Bacillati</taxon>
        <taxon>Bacillota</taxon>
        <taxon>Bacilli</taxon>
        <taxon>Lactobacillales</taxon>
        <taxon>Lactobacillaceae</taxon>
        <taxon>Lentilactobacillus</taxon>
    </lineage>
</organism>
<evidence type="ECO:0008006" key="4">
    <source>
        <dbReference type="Google" id="ProtNLM"/>
    </source>
</evidence>
<gene>
    <name evidence="2" type="ORF">HMPREF0519_1629</name>
</gene>
<name>C0XK68_LENH9</name>
<dbReference type="Proteomes" id="UP000003752">
    <property type="component" value="Unassembled WGS sequence"/>
</dbReference>
<dbReference type="RefSeq" id="WP_003557702.1">
    <property type="nucleotide sequence ID" value="NZ_AZDF01000010.1"/>
</dbReference>
<keyword evidence="3" id="KW-1185">Reference proteome</keyword>
<dbReference type="Pfam" id="PF12669">
    <property type="entry name" value="FeoB_associated"/>
    <property type="match status" value="1"/>
</dbReference>
<evidence type="ECO:0000313" key="3">
    <source>
        <dbReference type="Proteomes" id="UP000003752"/>
    </source>
</evidence>
<dbReference type="EMBL" id="ACGP01000149">
    <property type="protein sequence ID" value="EEI24252.1"/>
    <property type="molecule type" value="Genomic_DNA"/>
</dbReference>
<evidence type="ECO:0000256" key="1">
    <source>
        <dbReference type="SAM" id="Phobius"/>
    </source>
</evidence>
<evidence type="ECO:0000313" key="2">
    <source>
        <dbReference type="EMBL" id="EEI24252.1"/>
    </source>
</evidence>
<dbReference type="AlphaFoldDB" id="C0XK68"/>
<sequence length="56" mass="6148">MGTLIVAIIVFGLVGFTFYVRFLKKGSKGSCHECADVGCPLADRAKMVKNKRIKTE</sequence>
<dbReference type="HOGENOM" id="CLU_212104_0_0_9"/>
<keyword evidence="1" id="KW-1133">Transmembrane helix</keyword>
<dbReference type="PATRIC" id="fig|1423757.3.peg.281"/>
<keyword evidence="1" id="KW-0472">Membrane</keyword>
<proteinExistence type="predicted"/>
<feature type="transmembrane region" description="Helical" evidence="1">
    <location>
        <begin position="6"/>
        <end position="23"/>
    </location>
</feature>
<accession>C0XK68</accession>
<protein>
    <recommendedName>
        <fullName evidence="4">FeoB-associated Cys-rich membrane protein</fullName>
    </recommendedName>
</protein>
<reference evidence="2 3" key="1">
    <citation type="submission" date="2009-01" db="EMBL/GenBank/DDBJ databases">
        <authorList>
            <person name="Qin X."/>
            <person name="Bachman B."/>
            <person name="Battles P."/>
            <person name="Bell A."/>
            <person name="Bess C."/>
            <person name="Bickham C."/>
            <person name="Chaboub L."/>
            <person name="Chen D."/>
            <person name="Coyle M."/>
            <person name="Deiros D.R."/>
            <person name="Dinh H."/>
            <person name="Forbes L."/>
            <person name="Fowler G."/>
            <person name="Francisco L."/>
            <person name="Fu Q."/>
            <person name="Gubbala S."/>
            <person name="Hale W."/>
            <person name="Han Y."/>
            <person name="Hemphill L."/>
            <person name="Highlander S.K."/>
            <person name="Hirani K."/>
            <person name="Hogues M."/>
            <person name="Jackson L."/>
            <person name="Jakkamsetti A."/>
            <person name="Javaid M."/>
            <person name="Jiang H."/>
            <person name="Korchina V."/>
            <person name="Kovar C."/>
            <person name="Lara F."/>
            <person name="Lee S."/>
            <person name="Mata R."/>
            <person name="Mathew T."/>
            <person name="Moen C."/>
            <person name="Morales K."/>
            <person name="Munidasa M."/>
            <person name="Nazareth L."/>
            <person name="Ngo R."/>
            <person name="Nguyen L."/>
            <person name="Okwuonu G."/>
            <person name="Ongeri F."/>
            <person name="Patil S."/>
            <person name="Petrosino J."/>
            <person name="Pham C."/>
            <person name="Pham P."/>
            <person name="Pu L.-L."/>
            <person name="Puazo M."/>
            <person name="Raj R."/>
            <person name="Reid J."/>
            <person name="Rouhana J."/>
            <person name="Saada N."/>
            <person name="Shang Y."/>
            <person name="Simmons D."/>
            <person name="Thornton R."/>
            <person name="Warren J."/>
            <person name="Weissenberger G."/>
            <person name="Zhang J."/>
            <person name="Zhang L."/>
            <person name="Zhou C."/>
            <person name="Zhu D."/>
            <person name="Muzny D."/>
            <person name="Worley K."/>
            <person name="Gibbs R."/>
        </authorList>
    </citation>
    <scope>NUCLEOTIDE SEQUENCE [LARGE SCALE GENOMIC DNA]</scope>
    <source>
        <strain evidence="3">ATCC 8290 / DSM 20176 / CCUG 30140 / JCM 1155 / KCTC 3500 / NBRC 15886 / NCIMB 8040 / NRRL B-1843 / 9</strain>
    </source>
</reference>
<keyword evidence="1" id="KW-0812">Transmembrane</keyword>